<evidence type="ECO:0000313" key="3">
    <source>
        <dbReference type="Proteomes" id="UP001165136"/>
    </source>
</evidence>
<keyword evidence="1" id="KW-0812">Transmembrane</keyword>
<organism evidence="2 3">
    <name type="scientific">Amycolatopsis taiwanensis</name>
    <dbReference type="NCBI Taxonomy" id="342230"/>
    <lineage>
        <taxon>Bacteria</taxon>
        <taxon>Bacillati</taxon>
        <taxon>Actinomycetota</taxon>
        <taxon>Actinomycetes</taxon>
        <taxon>Pseudonocardiales</taxon>
        <taxon>Pseudonocardiaceae</taxon>
        <taxon>Amycolatopsis</taxon>
    </lineage>
</organism>
<accession>A0A9W6QZB9</accession>
<comment type="caution">
    <text evidence="2">The sequence shown here is derived from an EMBL/GenBank/DDBJ whole genome shotgun (WGS) entry which is preliminary data.</text>
</comment>
<gene>
    <name evidence="2" type="ORF">Atai01_13390</name>
</gene>
<feature type="transmembrane region" description="Helical" evidence="1">
    <location>
        <begin position="67"/>
        <end position="85"/>
    </location>
</feature>
<reference evidence="2" key="1">
    <citation type="submission" date="2023-03" db="EMBL/GenBank/DDBJ databases">
        <title>Amycolatopsis taiwanensis NBRC 103393.</title>
        <authorList>
            <person name="Ichikawa N."/>
            <person name="Sato H."/>
            <person name="Tonouchi N."/>
        </authorList>
    </citation>
    <scope>NUCLEOTIDE SEQUENCE</scope>
    <source>
        <strain evidence="2">NBRC 103393</strain>
    </source>
</reference>
<protein>
    <submittedName>
        <fullName evidence="2">Uncharacterized protein</fullName>
    </submittedName>
</protein>
<feature type="transmembrane region" description="Helical" evidence="1">
    <location>
        <begin position="12"/>
        <end position="32"/>
    </location>
</feature>
<evidence type="ECO:0000313" key="2">
    <source>
        <dbReference type="EMBL" id="GLY64720.1"/>
    </source>
</evidence>
<sequence>MHGHSATQGKIFGIAWPIGFATLYIVEGALAHQGADSTMLGLVSAAGPLLVTSMMYLAGAAIWLDKAMLTMGVWLALVVATGVWTGPITVLLVNSLAGGGGFLAVAGYLAWRKRR</sequence>
<feature type="transmembrane region" description="Helical" evidence="1">
    <location>
        <begin position="91"/>
        <end position="111"/>
    </location>
</feature>
<evidence type="ECO:0000256" key="1">
    <source>
        <dbReference type="SAM" id="Phobius"/>
    </source>
</evidence>
<keyword evidence="1" id="KW-0472">Membrane</keyword>
<feature type="transmembrane region" description="Helical" evidence="1">
    <location>
        <begin position="38"/>
        <end position="58"/>
    </location>
</feature>
<name>A0A9W6QZB9_9PSEU</name>
<proteinExistence type="predicted"/>
<keyword evidence="3" id="KW-1185">Reference proteome</keyword>
<dbReference type="AlphaFoldDB" id="A0A9W6QZB9"/>
<keyword evidence="1" id="KW-1133">Transmembrane helix</keyword>
<dbReference type="Proteomes" id="UP001165136">
    <property type="component" value="Unassembled WGS sequence"/>
</dbReference>
<dbReference type="EMBL" id="BSTI01000002">
    <property type="protein sequence ID" value="GLY64720.1"/>
    <property type="molecule type" value="Genomic_DNA"/>
</dbReference>